<keyword evidence="2" id="KW-1185">Reference proteome</keyword>
<proteinExistence type="predicted"/>
<keyword evidence="1" id="KW-0614">Plasmid</keyword>
<organism evidence="1 2">
    <name type="scientific">Phormidium nigroviride PCC 7112</name>
    <dbReference type="NCBI Taxonomy" id="179408"/>
    <lineage>
        <taxon>Bacteria</taxon>
        <taxon>Bacillati</taxon>
        <taxon>Cyanobacteriota</taxon>
        <taxon>Cyanophyceae</taxon>
        <taxon>Oscillatoriophycideae</taxon>
        <taxon>Oscillatoriales</taxon>
        <taxon>Oscillatoriaceae</taxon>
        <taxon>Phormidium</taxon>
    </lineage>
</organism>
<evidence type="ECO:0008006" key="3">
    <source>
        <dbReference type="Google" id="ProtNLM"/>
    </source>
</evidence>
<geneLocation type="plasmid" evidence="1 2">
    <name>pOSC7112.01</name>
</geneLocation>
<gene>
    <name evidence="1" type="ORF">Osc7112_6429</name>
</gene>
<protein>
    <recommendedName>
        <fullName evidence="3">JAB domain-containing protein</fullName>
    </recommendedName>
</protein>
<accession>K9VSN7</accession>
<evidence type="ECO:0000313" key="2">
    <source>
        <dbReference type="Proteomes" id="UP000010478"/>
    </source>
</evidence>
<evidence type="ECO:0000313" key="1">
    <source>
        <dbReference type="EMBL" id="AFZ10579.1"/>
    </source>
</evidence>
<reference evidence="1 2" key="1">
    <citation type="submission" date="2012-05" db="EMBL/GenBank/DDBJ databases">
        <title>Finished plasmid 1 of genome of Oscillatoria sp. PCC 7112.</title>
        <authorList>
            <consortium name="US DOE Joint Genome Institute"/>
            <person name="Gugger M."/>
            <person name="Coursin T."/>
            <person name="Rippka R."/>
            <person name="Tandeau De Marsac N."/>
            <person name="Huntemann M."/>
            <person name="Wei C.-L."/>
            <person name="Han J."/>
            <person name="Detter J.C."/>
            <person name="Han C."/>
            <person name="Tapia R."/>
            <person name="Davenport K."/>
            <person name="Daligault H."/>
            <person name="Erkkila T."/>
            <person name="Gu W."/>
            <person name="Munk A.C.C."/>
            <person name="Teshima H."/>
            <person name="Xu Y."/>
            <person name="Chain P."/>
            <person name="Chen A."/>
            <person name="Krypides N."/>
            <person name="Mavromatis K."/>
            <person name="Markowitz V."/>
            <person name="Szeto E."/>
            <person name="Ivanova N."/>
            <person name="Mikhailova N."/>
            <person name="Ovchinnikova G."/>
            <person name="Pagani I."/>
            <person name="Pati A."/>
            <person name="Goodwin L."/>
            <person name="Peters L."/>
            <person name="Pitluck S."/>
            <person name="Woyke T."/>
            <person name="Kerfeld C."/>
        </authorList>
    </citation>
    <scope>NUCLEOTIDE SEQUENCE [LARGE SCALE GENOMIC DNA]</scope>
    <source>
        <strain evidence="1 2">PCC 7112</strain>
        <plasmid evidence="1 2">pOSC7112.01</plasmid>
    </source>
</reference>
<dbReference type="Proteomes" id="UP000010478">
    <property type="component" value="Plasmid pOSC7112.01"/>
</dbReference>
<dbReference type="AlphaFoldDB" id="K9VSN7"/>
<dbReference type="EMBL" id="CP003615">
    <property type="protein sequence ID" value="AFZ10579.1"/>
    <property type="molecule type" value="Genomic_DNA"/>
</dbReference>
<dbReference type="OrthoDB" id="570424at2"/>
<name>K9VSN7_9CYAN</name>
<dbReference type="KEGG" id="oni:Osc7112_6429"/>
<sequence length="243" mass="27461">MIEPPKVNHYHLEFVDYKIVKLGENLPFHSSSMFEYLIGSNGIFVRAVRLGLEVIIPVEIFTALIRGLEPIEPLVRLTPGRIPQQILIQMWKESCIAALAEPPLEITFHIHQDQGEWRLVIPEQTQSSAKCRAIEYGLDSSYINATVEVHSHNRMAAFFSSADDADEGGFRIFVVLGRVTESSAEIICRVGVYRQFWHVPADWIFELPSFIVDVTVGGEKDDLMDKFYSSSVAPSLLDDPIEL</sequence>
<dbReference type="HOGENOM" id="CLU_099830_0_0_3"/>
<dbReference type="RefSeq" id="WP_015211751.1">
    <property type="nucleotide sequence ID" value="NC_019763.1"/>
</dbReference>